<reference evidence="2 3" key="1">
    <citation type="journal article" date="2008" name="Foodborne Pathog. Dis.">
        <title>The complete genome sequence and analysis of the human pathogen Campylobacter lari.</title>
        <authorList>
            <person name="Miller W.G."/>
            <person name="Wang G."/>
            <person name="Binnewies T.T."/>
            <person name="Parker C.T."/>
        </authorList>
    </citation>
    <scope>NUCLEOTIDE SEQUENCE [LARGE SCALE GENOMIC DNA]</scope>
    <source>
        <strain evidence="3">RM2100 / D67 / ATCC BAA-1060</strain>
    </source>
</reference>
<evidence type="ECO:0000313" key="3">
    <source>
        <dbReference type="Proteomes" id="UP000007727"/>
    </source>
</evidence>
<dbReference type="eggNOG" id="COG3646">
    <property type="taxonomic scope" value="Bacteria"/>
</dbReference>
<dbReference type="HOGENOM" id="CLU_103663_0_0_7"/>
<dbReference type="Proteomes" id="UP000007727">
    <property type="component" value="Chromosome"/>
</dbReference>
<evidence type="ECO:0000313" key="2">
    <source>
        <dbReference type="EMBL" id="ACM64189.1"/>
    </source>
</evidence>
<dbReference type="STRING" id="306263.Cla_0863"/>
<feature type="coiled-coil region" evidence="1">
    <location>
        <begin position="130"/>
        <end position="157"/>
    </location>
</feature>
<evidence type="ECO:0000256" key="1">
    <source>
        <dbReference type="SAM" id="Coils"/>
    </source>
</evidence>
<dbReference type="InterPro" id="IPR014054">
    <property type="entry name" value="Phage_regulatory_Rha"/>
</dbReference>
<sequence length="243" mass="28969">MNNLVVINGQNVELEVQGADQVTCTSLSVAEVFNKNHKNIIRKINEFPKDNFTKLNFEPSKYTDSTGRVLPCYKITRDGFSLLVMGFTGEKAYKWKIEFIKAFNEMEKCLKNLEQENMQKLAFRQSLGYKSQLVQQKKKYENEIKALKCDLEHKNELSFKRKLSNEEFLELRKFLARDYEAVIINKNGFSLFAQTISRNFYQLDKENDFLIYKQVCTKLKEKLQYYQNYDYYQKVYINNPYFR</sequence>
<dbReference type="NCBIfam" id="TIGR02681">
    <property type="entry name" value="phage_pRha"/>
    <property type="match status" value="1"/>
</dbReference>
<protein>
    <submittedName>
        <fullName evidence="2">Phage regulatory protein, Rha family</fullName>
    </submittedName>
</protein>
<dbReference type="AlphaFoldDB" id="B9KCA0"/>
<gene>
    <name evidence="2" type="ordered locus">Cla_0863</name>
</gene>
<dbReference type="Pfam" id="PF09669">
    <property type="entry name" value="Phage_pRha"/>
    <property type="match status" value="1"/>
</dbReference>
<proteinExistence type="predicted"/>
<dbReference type="RefSeq" id="WP_012661572.1">
    <property type="nucleotide sequence ID" value="NC_012039.1"/>
</dbReference>
<accession>B9KCA0</accession>
<dbReference type="PATRIC" id="fig|306263.5.peg.842"/>
<dbReference type="EMBL" id="CP000932">
    <property type="protein sequence ID" value="ACM64189.1"/>
    <property type="molecule type" value="Genomic_DNA"/>
</dbReference>
<keyword evidence="1" id="KW-0175">Coiled coil</keyword>
<dbReference type="KEGG" id="cla:CLA_0863"/>
<name>B9KCA0_CAMLR</name>
<keyword evidence="3" id="KW-1185">Reference proteome</keyword>
<organism evidence="2 3">
    <name type="scientific">Campylobacter lari (strain RM2100 / D67 / ATCC BAA-1060)</name>
    <dbReference type="NCBI Taxonomy" id="306263"/>
    <lineage>
        <taxon>Bacteria</taxon>
        <taxon>Pseudomonadati</taxon>
        <taxon>Campylobacterota</taxon>
        <taxon>Epsilonproteobacteria</taxon>
        <taxon>Campylobacterales</taxon>
        <taxon>Campylobacteraceae</taxon>
        <taxon>Campylobacter</taxon>
    </lineage>
</organism>